<dbReference type="EMBL" id="BAABDL010000012">
    <property type="protein sequence ID" value="GAA4058426.1"/>
    <property type="molecule type" value="Genomic_DNA"/>
</dbReference>
<dbReference type="PANTHER" id="PTHR30386:SF28">
    <property type="entry name" value="EXPORTED PROTEIN"/>
    <property type="match status" value="1"/>
</dbReference>
<sequence length="524" mass="60373">MKEEFKNINEMSDSRELLESKPNPIMPLFIYLLITIIVIAGIWTYFGEIDEVIKASGVIRPDETISTVRNEMTSQVQDIYFEEGERVKQGDILFTLNQSDQELQQSLLEDRLNQATDQVSHLKVLKESIREEEDLFTEESKQGQAYERYKAFQTNLALMEQEHEGSTLEVNRAVDDQNLQQQQLKRQKNNLEKKIDQLEKLKEAIEKQKNLFTKEEVPYYNRFIDIQLTMEQLENGINEAEAHYQSIKNEQVIDKETEEESMVISEITDPKVQIENAEQLVTESKFKLEQYTNQQLLQINSEIDQEKTQLNELENTLGTTKNYTEVVDNNRENYLATVENFKSDVLLQVNADIESMEQQVEQLDKELILLEDQMKSYIVTAPIDGKVNIRTNISKGDYLQAGTEVLTIVPQTKESTFTVQLSILNQDIANTAVGDQVKLRIHSLPYQEYGQLEGEIIRISTDAINDPETGLSYYLAEAVIDQDELVSYKGVPGHIKVGMTTDAHIVSESKKILHFLLEKIDLRD</sequence>
<accession>A0ABP7V2Z8</accession>
<feature type="domain" description="Multidrug resistance protein MdtA-like barrel-sandwich hybrid" evidence="3">
    <location>
        <begin position="67"/>
        <end position="409"/>
    </location>
</feature>
<feature type="coiled-coil region" evidence="1">
    <location>
        <begin position="174"/>
        <end position="250"/>
    </location>
</feature>
<dbReference type="RefSeq" id="WP_344909531.1">
    <property type="nucleotide sequence ID" value="NZ_BAABDL010000012.1"/>
</dbReference>
<feature type="coiled-coil region" evidence="1">
    <location>
        <begin position="346"/>
        <end position="380"/>
    </location>
</feature>
<reference evidence="6" key="1">
    <citation type="journal article" date="2019" name="Int. J. Syst. Evol. Microbiol.">
        <title>The Global Catalogue of Microorganisms (GCM) 10K type strain sequencing project: providing services to taxonomists for standard genome sequencing and annotation.</title>
        <authorList>
            <consortium name="The Broad Institute Genomics Platform"/>
            <consortium name="The Broad Institute Genome Sequencing Center for Infectious Disease"/>
            <person name="Wu L."/>
            <person name="Ma J."/>
        </authorList>
    </citation>
    <scope>NUCLEOTIDE SEQUENCE [LARGE SCALE GENOMIC DNA]</scope>
    <source>
        <strain evidence="6">JCM 17250</strain>
    </source>
</reference>
<keyword evidence="2" id="KW-0472">Membrane</keyword>
<dbReference type="PRINTS" id="PR01490">
    <property type="entry name" value="RTXTOXIND"/>
</dbReference>
<dbReference type="InterPro" id="IPR050739">
    <property type="entry name" value="MFP"/>
</dbReference>
<name>A0ABP7V2Z8_9BACI</name>
<keyword evidence="2" id="KW-0812">Transmembrane</keyword>
<keyword evidence="2" id="KW-1133">Transmembrane helix</keyword>
<comment type="caution">
    <text evidence="5">The sequence shown here is derived from an EMBL/GenBank/DDBJ whole genome shotgun (WGS) entry which is preliminary data.</text>
</comment>
<dbReference type="InterPro" id="IPR058625">
    <property type="entry name" value="MdtA-like_BSH"/>
</dbReference>
<dbReference type="Gene3D" id="2.40.50.100">
    <property type="match status" value="1"/>
</dbReference>
<proteinExistence type="predicted"/>
<dbReference type="InterPro" id="IPR058982">
    <property type="entry name" value="Beta-barrel_AprE"/>
</dbReference>
<keyword evidence="6" id="KW-1185">Reference proteome</keyword>
<dbReference type="Pfam" id="PF25917">
    <property type="entry name" value="BSH_RND"/>
    <property type="match status" value="1"/>
</dbReference>
<feature type="domain" description="AprE-like beta-barrel" evidence="4">
    <location>
        <begin position="418"/>
        <end position="507"/>
    </location>
</feature>
<evidence type="ECO:0000259" key="3">
    <source>
        <dbReference type="Pfam" id="PF25917"/>
    </source>
</evidence>
<dbReference type="Proteomes" id="UP001501734">
    <property type="component" value="Unassembled WGS sequence"/>
</dbReference>
<dbReference type="Pfam" id="PF26002">
    <property type="entry name" value="Beta-barrel_AprE"/>
    <property type="match status" value="1"/>
</dbReference>
<evidence type="ECO:0000259" key="4">
    <source>
        <dbReference type="Pfam" id="PF26002"/>
    </source>
</evidence>
<feature type="transmembrane region" description="Helical" evidence="2">
    <location>
        <begin position="25"/>
        <end position="46"/>
    </location>
</feature>
<dbReference type="Gene3D" id="2.40.30.170">
    <property type="match status" value="1"/>
</dbReference>
<evidence type="ECO:0000256" key="1">
    <source>
        <dbReference type="SAM" id="Coils"/>
    </source>
</evidence>
<evidence type="ECO:0000313" key="6">
    <source>
        <dbReference type="Proteomes" id="UP001501734"/>
    </source>
</evidence>
<protein>
    <submittedName>
        <fullName evidence="5">HlyD family type I secretion periplasmic adaptor subunit</fullName>
    </submittedName>
</protein>
<gene>
    <name evidence="5" type="ORF">GCM10022410_01970</name>
</gene>
<evidence type="ECO:0000256" key="2">
    <source>
        <dbReference type="SAM" id="Phobius"/>
    </source>
</evidence>
<dbReference type="PANTHER" id="PTHR30386">
    <property type="entry name" value="MEMBRANE FUSION SUBUNIT OF EMRAB-TOLC MULTIDRUG EFFLUX PUMP"/>
    <property type="match status" value="1"/>
</dbReference>
<keyword evidence="1" id="KW-0175">Coiled coil</keyword>
<feature type="coiled-coil region" evidence="1">
    <location>
        <begin position="274"/>
        <end position="316"/>
    </location>
</feature>
<dbReference type="SUPFAM" id="SSF111369">
    <property type="entry name" value="HlyD-like secretion proteins"/>
    <property type="match status" value="1"/>
</dbReference>
<organism evidence="5 6">
    <name type="scientific">Amphibacillus indicireducens</name>
    <dbReference type="NCBI Taxonomy" id="1076330"/>
    <lineage>
        <taxon>Bacteria</taxon>
        <taxon>Bacillati</taxon>
        <taxon>Bacillota</taxon>
        <taxon>Bacilli</taxon>
        <taxon>Bacillales</taxon>
        <taxon>Bacillaceae</taxon>
        <taxon>Amphibacillus</taxon>
    </lineage>
</organism>
<evidence type="ECO:0000313" key="5">
    <source>
        <dbReference type="EMBL" id="GAA4058426.1"/>
    </source>
</evidence>